<evidence type="ECO:0008006" key="5">
    <source>
        <dbReference type="Google" id="ProtNLM"/>
    </source>
</evidence>
<reference evidence="3 4" key="1">
    <citation type="journal article" date="2016" name="Proc. Natl. Acad. Sci. U.S.A.">
        <title>Comparative genomics of biotechnologically important yeasts.</title>
        <authorList>
            <person name="Riley R."/>
            <person name="Haridas S."/>
            <person name="Wolfe K.H."/>
            <person name="Lopes M.R."/>
            <person name="Hittinger C.T."/>
            <person name="Goeker M."/>
            <person name="Salamov A.A."/>
            <person name="Wisecaver J.H."/>
            <person name="Long T.M."/>
            <person name="Calvey C.H."/>
            <person name="Aerts A.L."/>
            <person name="Barry K.W."/>
            <person name="Choi C."/>
            <person name="Clum A."/>
            <person name="Coughlan A.Y."/>
            <person name="Deshpande S."/>
            <person name="Douglass A.P."/>
            <person name="Hanson S.J."/>
            <person name="Klenk H.-P."/>
            <person name="LaButti K.M."/>
            <person name="Lapidus A."/>
            <person name="Lindquist E.A."/>
            <person name="Lipzen A.M."/>
            <person name="Meier-Kolthoff J.P."/>
            <person name="Ohm R.A."/>
            <person name="Otillar R.P."/>
            <person name="Pangilinan J.L."/>
            <person name="Peng Y."/>
            <person name="Rokas A."/>
            <person name="Rosa C.A."/>
            <person name="Scheuner C."/>
            <person name="Sibirny A.A."/>
            <person name="Slot J.C."/>
            <person name="Stielow J.B."/>
            <person name="Sun H."/>
            <person name="Kurtzman C.P."/>
            <person name="Blackwell M."/>
            <person name="Grigoriev I.V."/>
            <person name="Jeffries T.W."/>
        </authorList>
    </citation>
    <scope>NUCLEOTIDE SEQUENCE [LARGE SCALE GENOMIC DNA]</scope>
    <source>
        <strain evidence="4">ATCC 58044 / CBS 1984 / NCYC 433 / NRRL Y-366-8</strain>
    </source>
</reference>
<dbReference type="PANTHER" id="PTHR28142">
    <property type="entry name" value="MITOCHONDRIAL INNER MEMBRANE I-AAA PROTEASE SUPERCOMPLEX SUBUNIT MGR3-RELATED"/>
    <property type="match status" value="1"/>
</dbReference>
<keyword evidence="2" id="KW-0472">Membrane</keyword>
<evidence type="ECO:0000256" key="1">
    <source>
        <dbReference type="SAM" id="MobiDB-lite"/>
    </source>
</evidence>
<evidence type="ECO:0000256" key="2">
    <source>
        <dbReference type="SAM" id="Phobius"/>
    </source>
</evidence>
<dbReference type="CDD" id="cd24145">
    <property type="entry name" value="Mgr3-like"/>
    <property type="match status" value="1"/>
</dbReference>
<name>A0A1E3NVP5_WICAA</name>
<dbReference type="STRING" id="683960.A0A1E3NVP5"/>
<keyword evidence="4" id="KW-1185">Reference proteome</keyword>
<dbReference type="GO" id="GO:0031942">
    <property type="term" value="C:i-AAA complex"/>
    <property type="evidence" value="ECO:0007669"/>
    <property type="project" value="TreeGrafter"/>
</dbReference>
<dbReference type="EMBL" id="KV454214">
    <property type="protein sequence ID" value="ODQ57218.1"/>
    <property type="molecule type" value="Genomic_DNA"/>
</dbReference>
<dbReference type="GO" id="GO:0051787">
    <property type="term" value="F:misfolded protein binding"/>
    <property type="evidence" value="ECO:0007669"/>
    <property type="project" value="TreeGrafter"/>
</dbReference>
<feature type="transmembrane region" description="Helical" evidence="2">
    <location>
        <begin position="51"/>
        <end position="71"/>
    </location>
</feature>
<dbReference type="GO" id="GO:0006515">
    <property type="term" value="P:protein quality control for misfolded or incompletely synthesized proteins"/>
    <property type="evidence" value="ECO:0007669"/>
    <property type="project" value="TreeGrafter"/>
</dbReference>
<gene>
    <name evidence="3" type="ORF">WICANDRAFT_36591</name>
</gene>
<feature type="region of interest" description="Disordered" evidence="1">
    <location>
        <begin position="451"/>
        <end position="473"/>
    </location>
</feature>
<dbReference type="Proteomes" id="UP000094112">
    <property type="component" value="Unassembled WGS sequence"/>
</dbReference>
<sequence length="487" mass="55720">MIRLNSHVKRSFPRIRIPIGPPPNVNPSLRYSSHYARQYTANQGRRNWSKIILTTLGGISLIGFSAWWVYWPHHTFPKSVAKILRKALWAESEKGEKDYSTALKHYLEALEEADKLELDPLSDEYTGIQLKVGEMYERLNMNEHALMVYSEIASAYLDGLITPNKIKIGDRPHIIQKDLRVVVKIVELNKSNPYNSKMLLMTHFMIAQEEVAKRSKVVSNMIKEEKERVLADVANVGEVQYTNPIKEDSMEVGKDEKVIILERNREAWEPFRDELFNARDLYVAICLATGDLQSAVRTKIATTEWMLNADCDPGEILMSQTNLGSLMYLQAEEFESKESRAIKQKLPDAMIEAERFNKQSCISLALRCYESVLAFSKELPAQLRREENVEESIALSTYGLGVVKLHLGELEAAKNLLRESRLRAKGSGFSDLVNEAERELEKLSKEVERLEKEGAKKESEEQRIKNLLSKGNDQPDIELDIQLSKHK</sequence>
<dbReference type="OrthoDB" id="10050400at2759"/>
<keyword evidence="2" id="KW-1133">Transmembrane helix</keyword>
<dbReference type="RefSeq" id="XP_019036425.1">
    <property type="nucleotide sequence ID" value="XM_019182452.1"/>
</dbReference>
<organism evidence="3 4">
    <name type="scientific">Wickerhamomyces anomalus (strain ATCC 58044 / CBS 1984 / NCYC 433 / NRRL Y-366-8)</name>
    <name type="common">Yeast</name>
    <name type="synonym">Hansenula anomala</name>
    <dbReference type="NCBI Taxonomy" id="683960"/>
    <lineage>
        <taxon>Eukaryota</taxon>
        <taxon>Fungi</taxon>
        <taxon>Dikarya</taxon>
        <taxon>Ascomycota</taxon>
        <taxon>Saccharomycotina</taxon>
        <taxon>Saccharomycetes</taxon>
        <taxon>Phaffomycetales</taxon>
        <taxon>Wickerhamomycetaceae</taxon>
        <taxon>Wickerhamomyces</taxon>
    </lineage>
</organism>
<evidence type="ECO:0000313" key="4">
    <source>
        <dbReference type="Proteomes" id="UP000094112"/>
    </source>
</evidence>
<dbReference type="AlphaFoldDB" id="A0A1E3NVP5"/>
<evidence type="ECO:0000313" key="3">
    <source>
        <dbReference type="EMBL" id="ODQ57218.1"/>
    </source>
</evidence>
<keyword evidence="2" id="KW-0812">Transmembrane</keyword>
<protein>
    <recommendedName>
        <fullName evidence="5">Mitochondrial inner membrane i-AAA protease supercomplex subunit MGR3</fullName>
    </recommendedName>
</protein>
<feature type="compositionally biased region" description="Basic and acidic residues" evidence="1">
    <location>
        <begin position="451"/>
        <end position="464"/>
    </location>
</feature>
<accession>A0A1E3NVP5</accession>
<proteinExistence type="predicted"/>
<dbReference type="InterPro" id="IPR040201">
    <property type="entry name" value="Mrg3-like"/>
</dbReference>
<dbReference type="GeneID" id="30199698"/>
<dbReference type="PANTHER" id="PTHR28142:SF1">
    <property type="entry name" value="MITOCHONDRIAL INNER MEMBRANE I-AAA PROTEASE SUPERCOMPLEX SUBUNIT MGR3-RELATED"/>
    <property type="match status" value="1"/>
</dbReference>